<dbReference type="AlphaFoldDB" id="A0A7W4FFB9"/>
<name>A0A7W4FFB9_GLUDI</name>
<proteinExistence type="predicted"/>
<dbReference type="EMBL" id="JABEQG010000017">
    <property type="protein sequence ID" value="MBB2156672.1"/>
    <property type="molecule type" value="Genomic_DNA"/>
</dbReference>
<reference evidence="3 4" key="1">
    <citation type="submission" date="2020-04" db="EMBL/GenBank/DDBJ databases">
        <title>Description of novel Gluconacetobacter.</title>
        <authorList>
            <person name="Sombolestani A."/>
        </authorList>
    </citation>
    <scope>NUCLEOTIDE SEQUENCE [LARGE SCALE GENOMIC DNA]</scope>
    <source>
        <strain evidence="3 4">LMG 7603</strain>
    </source>
</reference>
<keyword evidence="1 3" id="KW-0808">Transferase</keyword>
<dbReference type="InterPro" id="IPR016181">
    <property type="entry name" value="Acyl_CoA_acyltransferase"/>
</dbReference>
<sequence>MTMTTIRIAESSQDRDACFLIRKTVFVDEQQVPLDMEYDEHDETALHLLVLEGTRPVGTARVLFGPDGKTARSGRVAIDAARRGQGLGRRLMIAIEDASACRAVERFVLDAQAGALPFYESLGYVAQGPEFIEAGIVHRTMGKQRQGDTSLAIETPAVA</sequence>
<dbReference type="PROSITE" id="PS51186">
    <property type="entry name" value="GNAT"/>
    <property type="match status" value="1"/>
</dbReference>
<dbReference type="PANTHER" id="PTHR43877">
    <property type="entry name" value="AMINOALKYLPHOSPHONATE N-ACETYLTRANSFERASE-RELATED-RELATED"/>
    <property type="match status" value="1"/>
</dbReference>
<evidence type="ECO:0000313" key="4">
    <source>
        <dbReference type="Proteomes" id="UP000550787"/>
    </source>
</evidence>
<gene>
    <name evidence="3" type="ORF">HLH33_10175</name>
</gene>
<dbReference type="InterPro" id="IPR000182">
    <property type="entry name" value="GNAT_dom"/>
</dbReference>
<accession>A0A7W4FFB9</accession>
<keyword evidence="2" id="KW-0012">Acyltransferase</keyword>
<evidence type="ECO:0000256" key="2">
    <source>
        <dbReference type="ARBA" id="ARBA00023315"/>
    </source>
</evidence>
<evidence type="ECO:0000256" key="1">
    <source>
        <dbReference type="ARBA" id="ARBA00022679"/>
    </source>
</evidence>
<dbReference type="SUPFAM" id="SSF55729">
    <property type="entry name" value="Acyl-CoA N-acyltransferases (Nat)"/>
    <property type="match status" value="1"/>
</dbReference>
<organism evidence="3 4">
    <name type="scientific">Gluconacetobacter diazotrophicus</name>
    <name type="common">Acetobacter diazotrophicus</name>
    <dbReference type="NCBI Taxonomy" id="33996"/>
    <lineage>
        <taxon>Bacteria</taxon>
        <taxon>Pseudomonadati</taxon>
        <taxon>Pseudomonadota</taxon>
        <taxon>Alphaproteobacteria</taxon>
        <taxon>Acetobacterales</taxon>
        <taxon>Acetobacteraceae</taxon>
        <taxon>Gluconacetobacter</taxon>
    </lineage>
</organism>
<evidence type="ECO:0000313" key="3">
    <source>
        <dbReference type="EMBL" id="MBB2156672.1"/>
    </source>
</evidence>
<dbReference type="RefSeq" id="WP_012223602.1">
    <property type="nucleotide sequence ID" value="NZ_JABEQG010000017.1"/>
</dbReference>
<dbReference type="Pfam" id="PF13673">
    <property type="entry name" value="Acetyltransf_10"/>
    <property type="match status" value="1"/>
</dbReference>
<comment type="caution">
    <text evidence="3">The sequence shown here is derived from an EMBL/GenBank/DDBJ whole genome shotgun (WGS) entry which is preliminary data.</text>
</comment>
<dbReference type="CDD" id="cd04301">
    <property type="entry name" value="NAT_SF"/>
    <property type="match status" value="1"/>
</dbReference>
<dbReference type="GO" id="GO:0016747">
    <property type="term" value="F:acyltransferase activity, transferring groups other than amino-acyl groups"/>
    <property type="evidence" value="ECO:0007669"/>
    <property type="project" value="InterPro"/>
</dbReference>
<dbReference type="OMA" id="PHVEMRK"/>
<dbReference type="Proteomes" id="UP000550787">
    <property type="component" value="Unassembled WGS sequence"/>
</dbReference>
<protein>
    <submittedName>
        <fullName evidence="3">GNAT family N-acetyltransferase</fullName>
    </submittedName>
</protein>
<dbReference type="Gene3D" id="3.40.630.30">
    <property type="match status" value="1"/>
</dbReference>
<dbReference type="InterPro" id="IPR050832">
    <property type="entry name" value="Bact_Acetyltransf"/>
</dbReference>